<dbReference type="NCBIfam" id="NF033154">
    <property type="entry name" value="endonuc_SmrA"/>
    <property type="match status" value="1"/>
</dbReference>
<dbReference type="AlphaFoldDB" id="H5TB89"/>
<dbReference type="OrthoDB" id="9808881at2"/>
<organism evidence="2 3">
    <name type="scientific">Glaciecola punicea ACAM 611</name>
    <dbReference type="NCBI Taxonomy" id="1121923"/>
    <lineage>
        <taxon>Bacteria</taxon>
        <taxon>Pseudomonadati</taxon>
        <taxon>Pseudomonadota</taxon>
        <taxon>Gammaproteobacteria</taxon>
        <taxon>Alteromonadales</taxon>
        <taxon>Alteromonadaceae</taxon>
        <taxon>Glaciecola</taxon>
    </lineage>
</organism>
<dbReference type="Pfam" id="PF01713">
    <property type="entry name" value="Smr"/>
    <property type="match status" value="1"/>
</dbReference>
<dbReference type="EMBL" id="BAET01000013">
    <property type="protein sequence ID" value="GAB55566.1"/>
    <property type="molecule type" value="Genomic_DNA"/>
</dbReference>
<dbReference type="PANTHER" id="PTHR35562:SF2">
    <property type="entry name" value="DNA ENDONUCLEASE SMRA-RELATED"/>
    <property type="match status" value="1"/>
</dbReference>
<feature type="domain" description="Smr" evidence="1">
    <location>
        <begin position="97"/>
        <end position="178"/>
    </location>
</feature>
<keyword evidence="3" id="KW-1185">Reference proteome</keyword>
<dbReference type="PANTHER" id="PTHR35562">
    <property type="entry name" value="DNA ENDONUCLEASE SMRA-RELATED"/>
    <property type="match status" value="1"/>
</dbReference>
<dbReference type="STRING" id="56804.BAE46_12475"/>
<name>H5TB89_9ALTE</name>
<evidence type="ECO:0000313" key="3">
    <source>
        <dbReference type="Proteomes" id="UP000053586"/>
    </source>
</evidence>
<dbReference type="SUPFAM" id="SSF160443">
    <property type="entry name" value="SMR domain-like"/>
    <property type="match status" value="1"/>
</dbReference>
<accession>H5TB89</accession>
<protein>
    <submittedName>
        <fullName evidence="2">Smr domain (Small MutS Related) containing protein</fullName>
    </submittedName>
</protein>
<comment type="caution">
    <text evidence="2">The sequence shown here is derived from an EMBL/GenBank/DDBJ whole genome shotgun (WGS) entry which is preliminary data.</text>
</comment>
<dbReference type="PROSITE" id="PS50828">
    <property type="entry name" value="SMR"/>
    <property type="match status" value="1"/>
</dbReference>
<reference evidence="2 3" key="1">
    <citation type="journal article" date="2012" name="J. Bacteriol.">
        <title>Genome sequence of proteorhodopsin-containing sea ice bacterium Glaciecola punicea ACAM 611T.</title>
        <authorList>
            <person name="Qin Q.-L."/>
            <person name="Xie B.-B."/>
            <person name="Shu Y.-L."/>
            <person name="Rong J.-C."/>
            <person name="Zhao D.-L."/>
            <person name="Zhang X.-Y."/>
            <person name="Chen X.-L."/>
            <person name="Zhou B.-C."/>
            <person name="Zhanga Y.-Z."/>
        </authorList>
    </citation>
    <scope>NUCLEOTIDE SEQUENCE [LARGE SCALE GENOMIC DNA]</scope>
    <source>
        <strain evidence="2 3">ACAM 611</strain>
    </source>
</reference>
<dbReference type="InterPro" id="IPR047688">
    <property type="entry name" value="Endonuc_SmrA"/>
</dbReference>
<proteinExistence type="predicted"/>
<reference evidence="2 3" key="2">
    <citation type="journal article" date="2017" name="Antonie Van Leeuwenhoek">
        <title>Rhizobium rhizosphaerae sp. nov., a novel species isolated from rice rhizosphere.</title>
        <authorList>
            <person name="Zhao J.J."/>
            <person name="Zhang J."/>
            <person name="Zhang R.J."/>
            <person name="Zhang C.W."/>
            <person name="Yin H.Q."/>
            <person name="Zhang X.X."/>
        </authorList>
    </citation>
    <scope>NUCLEOTIDE SEQUENCE [LARGE SCALE GENOMIC DNA]</scope>
    <source>
        <strain evidence="2 3">ACAM 611</strain>
    </source>
</reference>
<dbReference type="RefSeq" id="WP_006004782.1">
    <property type="nucleotide sequence ID" value="NZ_BAET01000013.1"/>
</dbReference>
<gene>
    <name evidence="2" type="ORF">GPUN_1442</name>
</gene>
<evidence type="ECO:0000259" key="1">
    <source>
        <dbReference type="PROSITE" id="PS50828"/>
    </source>
</evidence>
<dbReference type="GO" id="GO:0004520">
    <property type="term" value="F:DNA endonuclease activity"/>
    <property type="evidence" value="ECO:0007669"/>
    <property type="project" value="TreeGrafter"/>
</dbReference>
<evidence type="ECO:0000313" key="2">
    <source>
        <dbReference type="EMBL" id="GAB55566.1"/>
    </source>
</evidence>
<sequence length="195" mass="22164">MNQQNDHDISFMSQMEDVVPIAKVNKVAVANNHSETLSQRLKREALEKQIALDDNGLSIDSVTPLDPYAFLSYKKDGVQEGVFKNLRLGKYQIDSRLSLRGVKFDDARLSLFDTITDCHERGIRTLLVDHGMGLQSKPFAGFMKSYVNRWLSEIEAVIAYHTALKQHGGLASVYVLLKKHPNQKQINREVHQKRS</sequence>
<dbReference type="Proteomes" id="UP000053586">
    <property type="component" value="Unassembled WGS sequence"/>
</dbReference>
<dbReference type="Gene3D" id="3.30.1370.110">
    <property type="match status" value="1"/>
</dbReference>
<dbReference type="InterPro" id="IPR002625">
    <property type="entry name" value="Smr_dom"/>
</dbReference>
<dbReference type="InterPro" id="IPR036063">
    <property type="entry name" value="Smr_dom_sf"/>
</dbReference>
<dbReference type="eggNOG" id="COG2840">
    <property type="taxonomic scope" value="Bacteria"/>
</dbReference>